<dbReference type="Pfam" id="PF13531">
    <property type="entry name" value="SBP_bac_11"/>
    <property type="match status" value="1"/>
</dbReference>
<dbReference type="OrthoDB" id="9802127at2"/>
<evidence type="ECO:0000256" key="1">
    <source>
        <dbReference type="SAM" id="SignalP"/>
    </source>
</evidence>
<keyword evidence="3" id="KW-1185">Reference proteome</keyword>
<dbReference type="PANTHER" id="PTHR30632">
    <property type="entry name" value="MOLYBDATE-BINDING PERIPLASMIC PROTEIN"/>
    <property type="match status" value="1"/>
</dbReference>
<dbReference type="PANTHER" id="PTHR30632:SF0">
    <property type="entry name" value="SULFATE-BINDING PROTEIN"/>
    <property type="match status" value="1"/>
</dbReference>
<gene>
    <name evidence="2" type="ORF">FSB73_11015</name>
</gene>
<keyword evidence="1" id="KW-0732">Signal</keyword>
<accession>A0A5B8VME1</accession>
<feature type="chain" id="PRO_5022899073" evidence="1">
    <location>
        <begin position="20"/>
        <end position="312"/>
    </location>
</feature>
<feature type="signal peptide" evidence="1">
    <location>
        <begin position="1"/>
        <end position="19"/>
    </location>
</feature>
<dbReference type="Proteomes" id="UP000321291">
    <property type="component" value="Chromosome"/>
</dbReference>
<proteinExistence type="predicted"/>
<protein>
    <submittedName>
        <fullName evidence="2">ABC transporter substrate-binding protein</fullName>
    </submittedName>
</protein>
<dbReference type="InterPro" id="IPR050682">
    <property type="entry name" value="ModA/WtpA"/>
</dbReference>
<evidence type="ECO:0000313" key="3">
    <source>
        <dbReference type="Proteomes" id="UP000321291"/>
    </source>
</evidence>
<dbReference type="Gene3D" id="3.40.190.10">
    <property type="entry name" value="Periplasmic binding protein-like II"/>
    <property type="match status" value="2"/>
</dbReference>
<evidence type="ECO:0000313" key="2">
    <source>
        <dbReference type="EMBL" id="QEC72122.1"/>
    </source>
</evidence>
<dbReference type="EMBL" id="CP042434">
    <property type="protein sequence ID" value="QEC72122.1"/>
    <property type="molecule type" value="Genomic_DNA"/>
</dbReference>
<name>A0A5B8VME1_9BACT</name>
<dbReference type="AlphaFoldDB" id="A0A5B8VME1"/>
<sequence>MKKVICTLFLLGSAITCFAQHQANKNHEINHDFDPPWNTPPKSSVLFTIAGIDNVPDLYGDINDPQLVVFFAGNQYMCIDSLVKAFKQQYPVYKRIFIETLPPGILAQSIRGGTITIGNLRITQKPDVYTAGRKRISQEMAYLKDTVTYTHNRLAIMVAKNNPHHIQSLTDLGRENIRVSMPNPAWEGIAGQIQTAYELAGGPALKNKIMVQKVKAGTTILTKIHHRETPINIMEGYSDAGPVWQSEALYHEMLGHPVTMISISDSQNVTASYVAGILKNAPHPKAAKRFRDFLASKTAKDIYAFYGFENDK</sequence>
<dbReference type="GO" id="GO:0030973">
    <property type="term" value="F:molybdate ion binding"/>
    <property type="evidence" value="ECO:0007669"/>
    <property type="project" value="TreeGrafter"/>
</dbReference>
<dbReference type="KEGG" id="agi:FSB73_11015"/>
<reference evidence="2 3" key="1">
    <citation type="journal article" date="2017" name="Int. J. Syst. Evol. Microbiol.">
        <title>Arachidicoccus ginsenosidivorans sp. nov., with ginsenoside-converting activity isolated from ginseng cultivating soil.</title>
        <authorList>
            <person name="Siddiqi M.Z."/>
            <person name="Aslam Z."/>
            <person name="Im W.T."/>
        </authorList>
    </citation>
    <scope>NUCLEOTIDE SEQUENCE [LARGE SCALE GENOMIC DNA]</scope>
    <source>
        <strain evidence="2 3">Gsoil 809</strain>
    </source>
</reference>
<dbReference type="RefSeq" id="WP_146781859.1">
    <property type="nucleotide sequence ID" value="NZ_CP042434.1"/>
</dbReference>
<dbReference type="SUPFAM" id="SSF53850">
    <property type="entry name" value="Periplasmic binding protein-like II"/>
    <property type="match status" value="1"/>
</dbReference>
<organism evidence="2 3">
    <name type="scientific">Arachidicoccus ginsenosidivorans</name>
    <dbReference type="NCBI Taxonomy" id="496057"/>
    <lineage>
        <taxon>Bacteria</taxon>
        <taxon>Pseudomonadati</taxon>
        <taxon>Bacteroidota</taxon>
        <taxon>Chitinophagia</taxon>
        <taxon>Chitinophagales</taxon>
        <taxon>Chitinophagaceae</taxon>
        <taxon>Arachidicoccus</taxon>
    </lineage>
</organism>
<dbReference type="GO" id="GO:0015689">
    <property type="term" value="P:molybdate ion transport"/>
    <property type="evidence" value="ECO:0007669"/>
    <property type="project" value="TreeGrafter"/>
</dbReference>